<keyword evidence="1" id="KW-0472">Membrane</keyword>
<keyword evidence="1" id="KW-0812">Transmembrane</keyword>
<gene>
    <name evidence="2" type="primary">ATP8</name>
</gene>
<keyword evidence="2" id="KW-0496">Mitochondrion</keyword>
<reference evidence="2" key="1">
    <citation type="journal article" date="2014" name="Ticks Tick Borne Dis.">
        <title>Molecular phylogeny of soft ticks (Ixodida: Argasidae) inferred from mitochondrial genome and nuclear rRNA sequences.</title>
        <authorList>
            <person name="Burger T.D."/>
            <person name="Shao R."/>
            <person name="Labruna M.B."/>
            <person name="Barker S.C."/>
        </authorList>
    </citation>
    <scope>NUCLEOTIDE SEQUENCE</scope>
    <source>
        <strain evidence="2">Boko</strain>
    </source>
</reference>
<geneLocation type="mitochondrion" evidence="2"/>
<dbReference type="EMBL" id="KC503262">
    <property type="protein sequence ID" value="AGH19749.1"/>
    <property type="molecule type" value="Genomic_DNA"/>
</dbReference>
<feature type="transmembrane region" description="Helical" evidence="1">
    <location>
        <begin position="6"/>
        <end position="30"/>
    </location>
</feature>
<organism evidence="2">
    <name type="scientific">Rhipicephalus kohlsi</name>
    <dbReference type="NCBI Taxonomy" id="127004"/>
    <lineage>
        <taxon>Eukaryota</taxon>
        <taxon>Metazoa</taxon>
        <taxon>Ecdysozoa</taxon>
        <taxon>Arthropoda</taxon>
        <taxon>Chelicerata</taxon>
        <taxon>Arachnida</taxon>
        <taxon>Acari</taxon>
        <taxon>Parasitiformes</taxon>
        <taxon>Ixodida</taxon>
        <taxon>Ixodoidea</taxon>
        <taxon>Ixodidae</taxon>
        <taxon>Rhipicephalinae</taxon>
        <taxon>Rhipicephalus</taxon>
        <taxon>Boophilus</taxon>
    </lineage>
</organism>
<name>V9MMB1_9ACAR</name>
<sequence>MPQIFPMNWIILSLIMIMTITLTVMNIYFFNFSTKDMKKMTNKVNYEFSYKF</sequence>
<accession>V9MMB1</accession>
<dbReference type="AlphaFoldDB" id="V9MMB1"/>
<evidence type="ECO:0000256" key="1">
    <source>
        <dbReference type="SAM" id="Phobius"/>
    </source>
</evidence>
<evidence type="ECO:0000313" key="2">
    <source>
        <dbReference type="EMBL" id="AGH19749.1"/>
    </source>
</evidence>
<keyword evidence="1" id="KW-1133">Transmembrane helix</keyword>
<protein>
    <submittedName>
        <fullName evidence="2">ATP synthase subunit 8</fullName>
    </submittedName>
</protein>
<proteinExistence type="predicted"/>